<evidence type="ECO:0000313" key="2">
    <source>
        <dbReference type="Proteomes" id="UP001177021"/>
    </source>
</evidence>
<accession>A0ACB0M454</accession>
<proteinExistence type="predicted"/>
<keyword evidence="2" id="KW-1185">Reference proteome</keyword>
<reference evidence="1" key="1">
    <citation type="submission" date="2023-10" db="EMBL/GenBank/DDBJ databases">
        <authorList>
            <person name="Rodriguez Cubillos JULIANA M."/>
            <person name="De Vega J."/>
        </authorList>
    </citation>
    <scope>NUCLEOTIDE SEQUENCE</scope>
</reference>
<organism evidence="1 2">
    <name type="scientific">Trifolium pratense</name>
    <name type="common">Red clover</name>
    <dbReference type="NCBI Taxonomy" id="57577"/>
    <lineage>
        <taxon>Eukaryota</taxon>
        <taxon>Viridiplantae</taxon>
        <taxon>Streptophyta</taxon>
        <taxon>Embryophyta</taxon>
        <taxon>Tracheophyta</taxon>
        <taxon>Spermatophyta</taxon>
        <taxon>Magnoliopsida</taxon>
        <taxon>eudicotyledons</taxon>
        <taxon>Gunneridae</taxon>
        <taxon>Pentapetalae</taxon>
        <taxon>rosids</taxon>
        <taxon>fabids</taxon>
        <taxon>Fabales</taxon>
        <taxon>Fabaceae</taxon>
        <taxon>Papilionoideae</taxon>
        <taxon>50 kb inversion clade</taxon>
        <taxon>NPAAA clade</taxon>
        <taxon>Hologalegina</taxon>
        <taxon>IRL clade</taxon>
        <taxon>Trifolieae</taxon>
        <taxon>Trifolium</taxon>
    </lineage>
</organism>
<name>A0ACB0M454_TRIPR</name>
<dbReference type="Proteomes" id="UP001177021">
    <property type="component" value="Unassembled WGS sequence"/>
</dbReference>
<dbReference type="EMBL" id="CASHSV030000716">
    <property type="protein sequence ID" value="CAJ2675597.1"/>
    <property type="molecule type" value="Genomic_DNA"/>
</dbReference>
<comment type="caution">
    <text evidence="1">The sequence shown here is derived from an EMBL/GenBank/DDBJ whole genome shotgun (WGS) entry which is preliminary data.</text>
</comment>
<sequence length="144" mass="16791">MKRGRRNTKSLCFLIKQILSIDLLITTTTTPKVIHEYMEFSPPNGGSNILHPRSRKVIKAIYKLANQSRPILYGMKNCVDIYFQYYQQGKRPIEASIFFFFLSFWVCCLKIWGCLMKMMKKGSEEDEVLVVHNGHSKLMAIFCQ</sequence>
<protein>
    <submittedName>
        <fullName evidence="1">Uncharacterized protein</fullName>
    </submittedName>
</protein>
<gene>
    <name evidence="1" type="ORF">MILVUS5_LOCUS38577</name>
</gene>
<evidence type="ECO:0000313" key="1">
    <source>
        <dbReference type="EMBL" id="CAJ2675597.1"/>
    </source>
</evidence>